<evidence type="ECO:0000259" key="1">
    <source>
        <dbReference type="Pfam" id="PF06985"/>
    </source>
</evidence>
<dbReference type="PANTHER" id="PTHR33112:SF13">
    <property type="entry name" value="HETEROKARYON INCOMPATIBILITY DOMAIN-CONTAINING PROTEIN"/>
    <property type="match status" value="1"/>
</dbReference>
<dbReference type="Proteomes" id="UP001175000">
    <property type="component" value="Unassembled WGS sequence"/>
</dbReference>
<keyword evidence="3" id="KW-1185">Reference proteome</keyword>
<evidence type="ECO:0000313" key="3">
    <source>
        <dbReference type="Proteomes" id="UP001175000"/>
    </source>
</evidence>
<reference evidence="2" key="1">
    <citation type="submission" date="2023-06" db="EMBL/GenBank/DDBJ databases">
        <title>Genome-scale phylogeny and comparative genomics of the fungal order Sordariales.</title>
        <authorList>
            <consortium name="Lawrence Berkeley National Laboratory"/>
            <person name="Hensen N."/>
            <person name="Bonometti L."/>
            <person name="Westerberg I."/>
            <person name="Brannstrom I.O."/>
            <person name="Guillou S."/>
            <person name="Cros-Aarteil S."/>
            <person name="Calhoun S."/>
            <person name="Haridas S."/>
            <person name="Kuo A."/>
            <person name="Mondo S."/>
            <person name="Pangilinan J."/>
            <person name="Riley R."/>
            <person name="Labutti K."/>
            <person name="Andreopoulos B."/>
            <person name="Lipzen A."/>
            <person name="Chen C."/>
            <person name="Yanf M."/>
            <person name="Daum C."/>
            <person name="Ng V."/>
            <person name="Clum A."/>
            <person name="Steindorff A."/>
            <person name="Ohm R."/>
            <person name="Martin F."/>
            <person name="Silar P."/>
            <person name="Natvig D."/>
            <person name="Lalanne C."/>
            <person name="Gautier V."/>
            <person name="Ament-Velasquez S.L."/>
            <person name="Kruys A."/>
            <person name="Hutchinson M.I."/>
            <person name="Powell A.J."/>
            <person name="Barry K."/>
            <person name="Miller A.N."/>
            <person name="Grigoriev I.V."/>
            <person name="Debuchy R."/>
            <person name="Gladieux P."/>
            <person name="Thoren M.H."/>
            <person name="Johannesson H."/>
        </authorList>
    </citation>
    <scope>NUCLEOTIDE SEQUENCE</scope>
    <source>
        <strain evidence="2">CBS 606.72</strain>
    </source>
</reference>
<sequence>MRCDVCMNLSNDRWSHYQQVRGTDDIPYEDWREKAQRSAAEFVKSAASGCIGCLLIVHGFRKLVAYWEAHDRSGGWISQVTGPRRATESESFRLNHSAQWTHWTASEIEFFSLKGSPTLWHPTWLKLGTASFLPLSTGRQTSLTKLQAWLTECRTQHPSCGSMHRRLPRRVLDVGNADHTPSSVRLYESQQEDDEYICLSYRWPGTASAKLLRRNLEQYKVAIPLDEIPLTFKEVFEVARSLRVRYVWIDALCIIQDDEVGEKAQDIANMNLIYESALLTVFSAWSTEQLFSTAGEHYRHHEIERGVFVRHALRHFFEDQSAKTSLLIMDRAWIFQERILSGRAVYFTEYELVWDCQRSLRCQCRDPHDQANPRSRDPNKSRTLFRDPEAFPFAVWWTCVAEYSKLKMTHSSDRLRAIQGIAMHMRTKWQRGKYLAGLWEDTLLQDLCWTLGPNETPQPRPGTPRAPTWSWASINSQVVGILENEQQSITSSTAAATAVATTASLSWMLDTHRDSVLSINTVVVDALMRPGPINGMYSFTTTRKGSRFYTSLREPDRISLQQFIPDHNGFQRPLKSLDEMNVEVRLLKMFDMRRWDGIHGVWLVVKGVEDPERNLHERVGRLVILKRDYKKVYEDQELLGDGEKLEILLQ</sequence>
<accession>A0AA39XIX2</accession>
<dbReference type="AlphaFoldDB" id="A0AA39XIX2"/>
<organism evidence="2 3">
    <name type="scientific">Immersiella caudata</name>
    <dbReference type="NCBI Taxonomy" id="314043"/>
    <lineage>
        <taxon>Eukaryota</taxon>
        <taxon>Fungi</taxon>
        <taxon>Dikarya</taxon>
        <taxon>Ascomycota</taxon>
        <taxon>Pezizomycotina</taxon>
        <taxon>Sordariomycetes</taxon>
        <taxon>Sordariomycetidae</taxon>
        <taxon>Sordariales</taxon>
        <taxon>Lasiosphaeriaceae</taxon>
        <taxon>Immersiella</taxon>
    </lineage>
</organism>
<dbReference type="EMBL" id="JAULSU010000001">
    <property type="protein sequence ID" value="KAK0633915.1"/>
    <property type="molecule type" value="Genomic_DNA"/>
</dbReference>
<evidence type="ECO:0000313" key="2">
    <source>
        <dbReference type="EMBL" id="KAK0633915.1"/>
    </source>
</evidence>
<comment type="caution">
    <text evidence="2">The sequence shown here is derived from an EMBL/GenBank/DDBJ whole genome shotgun (WGS) entry which is preliminary data.</text>
</comment>
<feature type="domain" description="Heterokaryon incompatibility" evidence="1">
    <location>
        <begin position="196"/>
        <end position="337"/>
    </location>
</feature>
<gene>
    <name evidence="2" type="ORF">B0T14DRAFT_508031</name>
</gene>
<protein>
    <submittedName>
        <fullName evidence="2">Heterokaryon incompatibility protein-domain-containing protein</fullName>
    </submittedName>
</protein>
<proteinExistence type="predicted"/>
<dbReference type="PANTHER" id="PTHR33112">
    <property type="entry name" value="DOMAIN PROTEIN, PUTATIVE-RELATED"/>
    <property type="match status" value="1"/>
</dbReference>
<dbReference type="InterPro" id="IPR010730">
    <property type="entry name" value="HET"/>
</dbReference>
<name>A0AA39XIX2_9PEZI</name>
<dbReference type="Pfam" id="PF06985">
    <property type="entry name" value="HET"/>
    <property type="match status" value="1"/>
</dbReference>